<dbReference type="EMBL" id="JALPRF010000001">
    <property type="protein sequence ID" value="MCK8491311.1"/>
    <property type="molecule type" value="Genomic_DNA"/>
</dbReference>
<comment type="caution">
    <text evidence="1">The sequence shown here is derived from an EMBL/GenBank/DDBJ whole genome shotgun (WGS) entry which is preliminary data.</text>
</comment>
<evidence type="ECO:0000313" key="2">
    <source>
        <dbReference type="Proteomes" id="UP001202180"/>
    </source>
</evidence>
<gene>
    <name evidence="1" type="ORF">M0L20_05570</name>
</gene>
<evidence type="ECO:0008006" key="3">
    <source>
        <dbReference type="Google" id="ProtNLM"/>
    </source>
</evidence>
<dbReference type="RefSeq" id="WP_248476036.1">
    <property type="nucleotide sequence ID" value="NZ_JALPRF010000001.1"/>
</dbReference>
<dbReference type="Gene3D" id="2.60.120.260">
    <property type="entry name" value="Galactose-binding domain-like"/>
    <property type="match status" value="5"/>
</dbReference>
<sequence>MSFTAVCSGNQYEVRNQTISVASAGTYQLSFRYMAPERAVKAIVRIDGKSQTVNCSFSRNFQNQLVGSVELTAGSHTIGLSSGVDEGYICFDQVCIKPSSETVCTPPSAPVVSVSGSAQLCNGSSVNLTASGCSGTVSWSTGVTGSSLVVSTAGEYSATCSANGCSSPASNVVSVTACTPTTTPTTPTTPVVSTSSCVSFTAVCSGNQYEVRNQSISVTSAGTYQLSFRYMAPERAVKAIVRIDGKSQTVNCNLSRNFQNQLVGSVELKAGSHTIGLSSGVDEGYICFDQVCIKPSSETVCTPPSAPVVSVSGSAQLCNGSSVNLTASGCSGTVSWSTGVTGSSLVVSTAGEYSATCSANGCSSPASNVVSVTACTPTTTPTTPVVSTSSCVSFTAVCSGNQYEVRNQSISVTSAGTYQLSFRYMAPERAVKAIVRIDGKSQTVNCNLSRSFQNQLVGSVELKAGSHVIGLSSGVDEGYICFDQVCVKPSSETVCTPPSAPVVSVSGSAQLCNGSSVSLTASGCSGTVSWSTGVTGSSLVVSTAGEYSATCSANGCSSPASNVVSVTACTPTTTPTTPVVSTSSCVSFTAVCSGNQYEVRNQSVSVSSAGTYQLSFRYMAPERAVKAIVRIDGKSQTVNCNLSRSFQNQLVGSFELTAGNHVIGLSSGTEEGYICFDQVCIKPSSETVCTPPSAPVVSVSGSAQLCNGSSVSLTASGCSGTVSWSTGVTGSSLVVSTAGEYSATCSANGCSSPASNVVSVTACTPTTTPTTPVVSTSSCVSFTAVCSGNQYEVRNQSISVTSAGTYQLSFRYMASERAVKAIVRIDGKSQTVNCNLSRSFQNQLVGSFELTAGNHVIGLSSGTEEGYICFDQVCIKPSSETVCTPPSAPVVSVSGSAQLCNGSSVSLTASGCSGTVSWSTGVTGSSLVVSTAGEYSATCFANGCSSAASNTVYVTSCDLPKCAFTPKASASSTDLSCGASVNLSANCNGPDCDGVNYSWNGNGVAQYGQSATVNVPNSNGNFIYTVTASKLGCVAKKDTVTLRVTGCPELGVYSYRGDNFDYTAPGESSTDDAFPVFENDKIRVKLALRNQTTDSQQPGMGGAVYQIFNKQHNSTHTLLYNPNRYDGDENRVVDRSGPPRRIFLGQGLSECLYALPKPFYTNEFDGAAGSSYPVDGQNPPGYDGGLGFNPNEAGDDFMNSGQLLKFGRISSGFYTKTRPPIYGQNRLYVGDQVIFEKWGTLDDRALDLHYQSTFNRTSYAGRHVTKSQENPCLYVNGLRVFKWYDGDRPYSNDGVTTIAPETGPSNRNGVGKNGGRPNGVYLSEPWIWVGGTDGFGIGLMLKDNIKAAYGFWGDGGFDAANPSMGGTYASITSSPAEILDNNIIWRHTAKVIVGTVDEVRAYVYAQSYRPDRTPKFKFNRPGREGWSLNSGDGDDVHTWDDTFNGKSRQGWKVYLSNGAHAVMQSPGVCWETSQFNKFYIRYKYSGNQTKWSLKFQRNRQKSDGPLDLSNNNRFVDEDKVRFANGSADAPIQTVLFDVIPDGQWHTAIVDLSGNTAWQGVVSQISIKPHAYNDGRSYNSGEYCIIDWINSENRDPFPD</sequence>
<accession>A0ABT0HGL5</accession>
<keyword evidence="2" id="KW-1185">Reference proteome</keyword>
<name>A0ABT0HGL5_9BACT</name>
<reference evidence="1 2" key="1">
    <citation type="submission" date="2022-04" db="EMBL/GenBank/DDBJ databases">
        <title>Spirosoma sp. strain RP8 genome sequencing and assembly.</title>
        <authorList>
            <person name="Jung Y."/>
        </authorList>
    </citation>
    <scope>NUCLEOTIDE SEQUENCE [LARGE SCALE GENOMIC DNA]</scope>
    <source>
        <strain evidence="1 2">RP8</strain>
    </source>
</reference>
<organism evidence="1 2">
    <name type="scientific">Spirosoma liriopis</name>
    <dbReference type="NCBI Taxonomy" id="2937440"/>
    <lineage>
        <taxon>Bacteria</taxon>
        <taxon>Pseudomonadati</taxon>
        <taxon>Bacteroidota</taxon>
        <taxon>Cytophagia</taxon>
        <taxon>Cytophagales</taxon>
        <taxon>Cytophagaceae</taxon>
        <taxon>Spirosoma</taxon>
    </lineage>
</organism>
<protein>
    <recommendedName>
        <fullName evidence="3">Ig-like domain-containing protein</fullName>
    </recommendedName>
</protein>
<evidence type="ECO:0000313" key="1">
    <source>
        <dbReference type="EMBL" id="MCK8491311.1"/>
    </source>
</evidence>
<proteinExistence type="predicted"/>
<dbReference type="Proteomes" id="UP001202180">
    <property type="component" value="Unassembled WGS sequence"/>
</dbReference>